<name>A0A0P6XU55_9CHLR</name>
<keyword evidence="3 6" id="KW-1133">Transmembrane helix</keyword>
<feature type="region of interest" description="Disordered" evidence="5">
    <location>
        <begin position="100"/>
        <end position="129"/>
    </location>
</feature>
<accession>A0A0P6XU55</accession>
<evidence type="ECO:0000256" key="6">
    <source>
        <dbReference type="SAM" id="Phobius"/>
    </source>
</evidence>
<evidence type="ECO:0000256" key="3">
    <source>
        <dbReference type="ARBA" id="ARBA00022989"/>
    </source>
</evidence>
<evidence type="ECO:0000256" key="2">
    <source>
        <dbReference type="ARBA" id="ARBA00022692"/>
    </source>
</evidence>
<feature type="compositionally biased region" description="Basic and acidic residues" evidence="5">
    <location>
        <begin position="114"/>
        <end position="129"/>
    </location>
</feature>
<gene>
    <name evidence="8" type="ORF">SE18_11380</name>
</gene>
<keyword evidence="1" id="KW-1003">Cell membrane</keyword>
<dbReference type="GO" id="GO:0005886">
    <property type="term" value="C:plasma membrane"/>
    <property type="evidence" value="ECO:0007669"/>
    <property type="project" value="InterPro"/>
</dbReference>
<dbReference type="Proteomes" id="UP000050277">
    <property type="component" value="Unassembled WGS sequence"/>
</dbReference>
<evidence type="ECO:0000313" key="8">
    <source>
        <dbReference type="EMBL" id="KPL86926.1"/>
    </source>
</evidence>
<sequence length="129" mass="14290">MKAIFGIVTGILIVLFAAIGIQNTTAISLHLFDWQTPALPLWMLLLTALASGMLMVGLFAFPRQIETYYQNLRQRGQAAPVQRPVIPIDAAMPPPTTMPLAVEAGPQHYNPQTGERRDPWIDDVPKRTV</sequence>
<evidence type="ECO:0000256" key="4">
    <source>
        <dbReference type="ARBA" id="ARBA00023136"/>
    </source>
</evidence>
<dbReference type="AlphaFoldDB" id="A0A0P6XU55"/>
<feature type="domain" description="Lipopolysaccharide assembly protein A" evidence="7">
    <location>
        <begin position="22"/>
        <end position="78"/>
    </location>
</feature>
<proteinExistence type="predicted"/>
<protein>
    <recommendedName>
        <fullName evidence="7">Lipopolysaccharide assembly protein A domain-containing protein</fullName>
    </recommendedName>
</protein>
<evidence type="ECO:0000256" key="5">
    <source>
        <dbReference type="SAM" id="MobiDB-lite"/>
    </source>
</evidence>
<dbReference type="OrthoDB" id="9841449at2"/>
<dbReference type="Pfam" id="PF06305">
    <property type="entry name" value="LapA_dom"/>
    <property type="match status" value="1"/>
</dbReference>
<reference evidence="8 9" key="1">
    <citation type="submission" date="2015-07" db="EMBL/GenBank/DDBJ databases">
        <title>Whole genome sequence of Herpetosiphon geysericola DSM 7119.</title>
        <authorList>
            <person name="Hemp J."/>
            <person name="Ward L.M."/>
            <person name="Pace L.A."/>
            <person name="Fischer W.W."/>
        </authorList>
    </citation>
    <scope>NUCLEOTIDE SEQUENCE [LARGE SCALE GENOMIC DNA]</scope>
    <source>
        <strain evidence="8 9">DSM 7119</strain>
    </source>
</reference>
<keyword evidence="2 6" id="KW-0812">Transmembrane</keyword>
<dbReference type="RefSeq" id="WP_054534579.1">
    <property type="nucleotide sequence ID" value="NZ_LGKP01000020.1"/>
</dbReference>
<evidence type="ECO:0000256" key="1">
    <source>
        <dbReference type="ARBA" id="ARBA00022475"/>
    </source>
</evidence>
<evidence type="ECO:0000313" key="9">
    <source>
        <dbReference type="Proteomes" id="UP000050277"/>
    </source>
</evidence>
<organism evidence="8 9">
    <name type="scientific">Herpetosiphon geysericola</name>
    <dbReference type="NCBI Taxonomy" id="70996"/>
    <lineage>
        <taxon>Bacteria</taxon>
        <taxon>Bacillati</taxon>
        <taxon>Chloroflexota</taxon>
        <taxon>Chloroflexia</taxon>
        <taxon>Herpetosiphonales</taxon>
        <taxon>Herpetosiphonaceae</taxon>
        <taxon>Herpetosiphon</taxon>
    </lineage>
</organism>
<keyword evidence="4 6" id="KW-0472">Membrane</keyword>
<feature type="transmembrane region" description="Helical" evidence="6">
    <location>
        <begin position="41"/>
        <end position="61"/>
    </location>
</feature>
<keyword evidence="9" id="KW-1185">Reference proteome</keyword>
<evidence type="ECO:0000259" key="7">
    <source>
        <dbReference type="Pfam" id="PF06305"/>
    </source>
</evidence>
<dbReference type="EMBL" id="LGKP01000020">
    <property type="protein sequence ID" value="KPL86926.1"/>
    <property type="molecule type" value="Genomic_DNA"/>
</dbReference>
<comment type="caution">
    <text evidence="8">The sequence shown here is derived from an EMBL/GenBank/DDBJ whole genome shotgun (WGS) entry which is preliminary data.</text>
</comment>
<dbReference type="InterPro" id="IPR010445">
    <property type="entry name" value="LapA_dom"/>
</dbReference>